<dbReference type="Pfam" id="PF15275">
    <property type="entry name" value="PEHE"/>
    <property type="match status" value="1"/>
</dbReference>
<dbReference type="PROSITE" id="PS52052">
    <property type="entry name" value="PEHE"/>
    <property type="match status" value="1"/>
</dbReference>
<feature type="region of interest" description="Disordered" evidence="1">
    <location>
        <begin position="592"/>
        <end position="612"/>
    </location>
</feature>
<proteinExistence type="predicted"/>
<name>A0A8S4AF73_9TELE</name>
<evidence type="ECO:0000256" key="1">
    <source>
        <dbReference type="SAM" id="MobiDB-lite"/>
    </source>
</evidence>
<sequence>MAPALTKILKNGHGIHLSSPSAPARVDLNRTAISASELDLHMGSIDDGDLQKMWLNVCSFPALGPCLSSCPLDGNSELSTCSQTSAGQCEMVPLPAPSSLVNFLSFSKWQDDAHQVAAVFPGVSDMFLVPLPEHNSQEACLLHGLCAAPECGTDGGELYCPSLTLPGVCPSYSPEEIKIQDEHPLLAPQPTIMPEEVLRMACPPAFPPHSATVQPGIGMVNSDQLASNAVPEEAVKEQLSRQARLEGRAWRLQRRLQVLLGEHALLHCNQQLEGLRKHAQLGDVLPDSLDYVHCGLAPPEACPSPPFSWHESARASPFFADVEEFSHSSQVVLRGLQDALDSEATGSSSDEEEIHGNSLPVSSSSCERQWLEERAELSSRWSWLQLRLAELELRMQQLVTLHKHIRSTKGEVVLADSQPLTDRQIQQSLMTEMAGLSCTASDIDAEPCSPTRLLHNIERQSAQLSQIVNSLMPPLSLSPPSHQPRMSKGRRTSTCGLSGGDVSVCGSSKRKRLWTRRLFKADVSCVCARTRPLLTYHKRRLFTFSSDSLVSPPNSGRKPRPAFSLCHSSSSCSCGSPCDSVALCSNPDCSSLSSSASGSRPHSVTTLSSDSHTCDGFQRVVAREEWSQRPLVINSQLCSLGNYNRNSSTPRHKSHKYKQHARHHKKRVMDLSPIRSPGSAWNHRNKKKKKGHVHRRIEHQEDDLYQLCDQEESSDDVLERNYTQVTHKQASQSLIRRRQGDSLYNINDIVIPMPLSKVEKLQYKDILTPSWRMADIQRLTERMEDRMWEIEDLSDEVFAQRHLVVEHKEKLRWQIWEKRKCCRRPTRSGSRLSGSGGGICTSGEDSSVEWSCAQLDSDEQSQSEEWLPQAPWEPRVFPLAEDEEMSLLSEDGQEVPSGEDESIAATHSKKGSNSQHSLAQSACAALPSHGDNRTCSPSGS</sequence>
<feature type="compositionally biased region" description="Low complexity" evidence="1">
    <location>
        <begin position="592"/>
        <end position="603"/>
    </location>
</feature>
<comment type="caution">
    <text evidence="3">The sequence shown here is derived from an EMBL/GenBank/DDBJ whole genome shotgun (WGS) entry which is preliminary data.</text>
</comment>
<reference evidence="3" key="1">
    <citation type="submission" date="2021-05" db="EMBL/GenBank/DDBJ databases">
        <authorList>
            <person name="Tigano A."/>
        </authorList>
    </citation>
    <scope>NUCLEOTIDE SEQUENCE</scope>
</reference>
<dbReference type="GO" id="GO:0044545">
    <property type="term" value="C:NSL complex"/>
    <property type="evidence" value="ECO:0007669"/>
    <property type="project" value="TreeGrafter"/>
</dbReference>
<dbReference type="InterPro" id="IPR029332">
    <property type="entry name" value="PEHE_dom"/>
</dbReference>
<dbReference type="Gene3D" id="6.10.250.3170">
    <property type="match status" value="1"/>
</dbReference>
<dbReference type="GO" id="GO:0035035">
    <property type="term" value="F:histone acetyltransferase binding"/>
    <property type="evidence" value="ECO:0007669"/>
    <property type="project" value="TreeGrafter"/>
</dbReference>
<dbReference type="AlphaFoldDB" id="A0A8S4AF73"/>
<feature type="compositionally biased region" description="Basic residues" evidence="1">
    <location>
        <begin position="683"/>
        <end position="693"/>
    </location>
</feature>
<dbReference type="InterPro" id="IPR026180">
    <property type="entry name" value="NSL1"/>
</dbReference>
<evidence type="ECO:0000313" key="3">
    <source>
        <dbReference type="EMBL" id="CAG5865475.1"/>
    </source>
</evidence>
<protein>
    <submittedName>
        <fullName evidence="3">(Atlantic silverside) hypothetical protein</fullName>
    </submittedName>
</protein>
<evidence type="ECO:0000259" key="2">
    <source>
        <dbReference type="PROSITE" id="PS52052"/>
    </source>
</evidence>
<dbReference type="EMBL" id="CAJRST010001113">
    <property type="protein sequence ID" value="CAG5865475.1"/>
    <property type="molecule type" value="Genomic_DNA"/>
</dbReference>
<feature type="region of interest" description="Disordered" evidence="1">
    <location>
        <begin position="342"/>
        <end position="362"/>
    </location>
</feature>
<keyword evidence="4" id="KW-1185">Reference proteome</keyword>
<evidence type="ECO:0000313" key="4">
    <source>
        <dbReference type="Proteomes" id="UP000677803"/>
    </source>
</evidence>
<accession>A0A8S4AF73</accession>
<dbReference type="Proteomes" id="UP000677803">
    <property type="component" value="Unassembled WGS sequence"/>
</dbReference>
<feature type="compositionally biased region" description="Polar residues" evidence="1">
    <location>
        <begin position="911"/>
        <end position="920"/>
    </location>
</feature>
<dbReference type="SMART" id="SM01300">
    <property type="entry name" value="PEHE"/>
    <property type="match status" value="1"/>
</dbReference>
<organism evidence="3 4">
    <name type="scientific">Menidia menidia</name>
    <name type="common">Atlantic silverside</name>
    <dbReference type="NCBI Taxonomy" id="238744"/>
    <lineage>
        <taxon>Eukaryota</taxon>
        <taxon>Metazoa</taxon>
        <taxon>Chordata</taxon>
        <taxon>Craniata</taxon>
        <taxon>Vertebrata</taxon>
        <taxon>Euteleostomi</taxon>
        <taxon>Actinopterygii</taxon>
        <taxon>Neopterygii</taxon>
        <taxon>Teleostei</taxon>
        <taxon>Neoteleostei</taxon>
        <taxon>Acanthomorphata</taxon>
        <taxon>Ovalentaria</taxon>
        <taxon>Atherinomorphae</taxon>
        <taxon>Atheriniformes</taxon>
        <taxon>Atherinopsidae</taxon>
        <taxon>Menidiinae</taxon>
        <taxon>Menidia</taxon>
    </lineage>
</organism>
<feature type="compositionally biased region" description="Basic residues" evidence="1">
    <location>
        <begin position="650"/>
        <end position="667"/>
    </location>
</feature>
<feature type="region of interest" description="Disordered" evidence="1">
    <location>
        <begin position="859"/>
        <end position="940"/>
    </location>
</feature>
<dbReference type="PANTHER" id="PTHR22443">
    <property type="entry name" value="NON-SPECIFIC LETHAL 1, ISOFORM M"/>
    <property type="match status" value="1"/>
</dbReference>
<feature type="compositionally biased region" description="Acidic residues" evidence="1">
    <location>
        <begin position="880"/>
        <end position="902"/>
    </location>
</feature>
<dbReference type="PANTHER" id="PTHR22443:SF16">
    <property type="entry name" value="KAT8 REGULATORY NSL COMPLEX SUBUNIT 1-LIKE PROTEIN"/>
    <property type="match status" value="1"/>
</dbReference>
<feature type="domain" description="PEHE" evidence="2">
    <location>
        <begin position="765"/>
        <end position="897"/>
    </location>
</feature>
<gene>
    <name evidence="3" type="ORF">MMEN_LOCUS2138</name>
</gene>
<feature type="region of interest" description="Disordered" evidence="1">
    <location>
        <begin position="643"/>
        <end position="693"/>
    </location>
</feature>
<dbReference type="OrthoDB" id="6022640at2759"/>